<dbReference type="HAMAP" id="MF_01854">
    <property type="entry name" value="FBPase_class3"/>
    <property type="match status" value="1"/>
</dbReference>
<gene>
    <name evidence="4" type="primary">fbp</name>
    <name evidence="5" type="ORF">IAB19_06640</name>
</gene>
<reference evidence="5" key="1">
    <citation type="submission" date="2020-10" db="EMBL/GenBank/DDBJ databases">
        <authorList>
            <person name="Gilroy R."/>
        </authorList>
    </citation>
    <scope>NUCLEOTIDE SEQUENCE</scope>
    <source>
        <strain evidence="5">17213</strain>
    </source>
</reference>
<reference evidence="5" key="2">
    <citation type="journal article" date="2021" name="PeerJ">
        <title>Extensive microbial diversity within the chicken gut microbiome revealed by metagenomics and culture.</title>
        <authorList>
            <person name="Gilroy R."/>
            <person name="Ravi A."/>
            <person name="Getino M."/>
            <person name="Pursley I."/>
            <person name="Horton D.L."/>
            <person name="Alikhan N.F."/>
            <person name="Baker D."/>
            <person name="Gharbi K."/>
            <person name="Hall N."/>
            <person name="Watson M."/>
            <person name="Adriaenssens E.M."/>
            <person name="Foster-Nyarko E."/>
            <person name="Jarju S."/>
            <person name="Secka A."/>
            <person name="Antonio M."/>
            <person name="Oren A."/>
            <person name="Chaudhuri R.R."/>
            <person name="La Ragione R."/>
            <person name="Hildebrand F."/>
            <person name="Pallen M.J."/>
        </authorList>
    </citation>
    <scope>NUCLEOTIDE SEQUENCE</scope>
    <source>
        <strain evidence="5">17213</strain>
    </source>
</reference>
<evidence type="ECO:0000256" key="1">
    <source>
        <dbReference type="ARBA" id="ARBA00022801"/>
    </source>
</evidence>
<dbReference type="InterPro" id="IPR009164">
    <property type="entry name" value="FBPtase_class3"/>
</dbReference>
<evidence type="ECO:0000313" key="5">
    <source>
        <dbReference type="EMBL" id="MBO8416037.1"/>
    </source>
</evidence>
<dbReference type="AlphaFoldDB" id="A0A9D9DD12"/>
<dbReference type="SUPFAM" id="SSF56300">
    <property type="entry name" value="Metallo-dependent phosphatases"/>
    <property type="match status" value="1"/>
</dbReference>
<comment type="pathway">
    <text evidence="4">Carbohydrate biosynthesis; gluconeogenesis.</text>
</comment>
<dbReference type="GO" id="GO:0006094">
    <property type="term" value="P:gluconeogenesis"/>
    <property type="evidence" value="ECO:0007669"/>
    <property type="project" value="UniProtKB-UniRule"/>
</dbReference>
<organism evidence="5 6">
    <name type="scientific">Candidatus Avisuccinivibrio stercorigallinarum</name>
    <dbReference type="NCBI Taxonomy" id="2840704"/>
    <lineage>
        <taxon>Bacteria</taxon>
        <taxon>Pseudomonadati</taxon>
        <taxon>Pseudomonadota</taxon>
        <taxon>Gammaproteobacteria</taxon>
        <taxon>Aeromonadales</taxon>
        <taxon>Succinivibrionaceae</taxon>
        <taxon>Succinivibrionaceae incertae sedis</taxon>
        <taxon>Candidatus Avisuccinivibrio</taxon>
    </lineage>
</organism>
<evidence type="ECO:0000256" key="4">
    <source>
        <dbReference type="HAMAP-Rule" id="MF_01854"/>
    </source>
</evidence>
<comment type="catalytic activity">
    <reaction evidence="4">
        <text>beta-D-fructose 1,6-bisphosphate + H2O = beta-D-fructose 6-phosphate + phosphate</text>
        <dbReference type="Rhea" id="RHEA:11064"/>
        <dbReference type="ChEBI" id="CHEBI:15377"/>
        <dbReference type="ChEBI" id="CHEBI:32966"/>
        <dbReference type="ChEBI" id="CHEBI:43474"/>
        <dbReference type="ChEBI" id="CHEBI:57634"/>
        <dbReference type="EC" id="3.1.3.11"/>
    </reaction>
</comment>
<evidence type="ECO:0000256" key="3">
    <source>
        <dbReference type="ARBA" id="ARBA00023277"/>
    </source>
</evidence>
<dbReference type="EMBL" id="JADINH010000141">
    <property type="protein sequence ID" value="MBO8416037.1"/>
    <property type="molecule type" value="Genomic_DNA"/>
</dbReference>
<dbReference type="Pfam" id="PF06874">
    <property type="entry name" value="FBPase_2"/>
    <property type="match status" value="1"/>
</dbReference>
<comment type="caution">
    <text evidence="5">The sequence shown here is derived from an EMBL/GenBank/DDBJ whole genome shotgun (WGS) entry which is preliminary data.</text>
</comment>
<dbReference type="GO" id="GO:0042132">
    <property type="term" value="F:fructose 1,6-bisphosphate 1-phosphatase activity"/>
    <property type="evidence" value="ECO:0007669"/>
    <property type="project" value="UniProtKB-UniRule"/>
</dbReference>
<keyword evidence="1 4" id="KW-0378">Hydrolase</keyword>
<keyword evidence="3 4" id="KW-0119">Carbohydrate metabolism</keyword>
<dbReference type="Gene3D" id="3.60.21.10">
    <property type="match status" value="1"/>
</dbReference>
<protein>
    <recommendedName>
        <fullName evidence="4">Fructose-1,6-bisphosphatase class 3</fullName>
        <shortName evidence="4">FBPase class 3</shortName>
        <ecNumber evidence="4">3.1.3.11</ecNumber>
    </recommendedName>
    <alternativeName>
        <fullName evidence="4">D-fructose-1,6-bisphosphate 1-phosphohydrolase class 3</fullName>
    </alternativeName>
</protein>
<comment type="cofactor">
    <cofactor evidence="4">
        <name>Mn(2+)</name>
        <dbReference type="ChEBI" id="CHEBI:29035"/>
    </cofactor>
</comment>
<dbReference type="Proteomes" id="UP000823631">
    <property type="component" value="Unassembled WGS sequence"/>
</dbReference>
<dbReference type="EC" id="3.1.3.11" evidence="4"/>
<evidence type="ECO:0000256" key="2">
    <source>
        <dbReference type="ARBA" id="ARBA00023211"/>
    </source>
</evidence>
<comment type="similarity">
    <text evidence="4">Belongs to the FBPase class 3 family.</text>
</comment>
<accession>A0A9D9DD12</accession>
<sequence length="631" mass="72779">MHEQNDFKWRYLELLSKEYPNRYAAFTEIINLQAILNLPKGTEHFISDVHGEYEAFLHIVNNCSGVIREKVSQIFPDMPKEAQADLCTLIYYPHEKQELLRKQGLDTDAWYRRTLYELITLTKFLSSRYTRSKVRKAIPRDFNYIIDELLHAQADEDNNRQRYHERIISSIIETGSGHHFVSSLAALIKRLAVDHLHLVGDVFDRGPHPDYIMDLLMQLPSLDFEWGNHDMLWMGAACGSEVCIATVVRNNINYNNFELLENGYGISMRGLTLFASKYYKDEGGKLTPLFKALSVLVFKLQGAVIKRNPDFDMQDRLFLDKIDYEKGTVHINGVDYALNTKDFPTIDPVDPYRLNADEEELISSLKQAFLHSKRLQTHVGFLFAHGSMYKCYNGNLLYHGCIPLTTDGSFAKVFCDDEFVQGRAYLDAAERVARRGYDKRDQKSLDHMWYFWCGKKSPLSGRVIKTFERAFIVDKSTHQEPRDPYYTFYHEEETCRMILREFGLNEESGHIINGHTPIKASSGENPVRGNGRLLVIDGGFCEAYHKTTGIAGYTLIFNSHGLRLKAHKPFLGIMPALMDNEDISSESIEVEKFKKRWMVADCDNGREIKMQIESLKDLLASYRQGALPEKY</sequence>
<proteinExistence type="inferred from homology"/>
<evidence type="ECO:0000313" key="6">
    <source>
        <dbReference type="Proteomes" id="UP000823631"/>
    </source>
</evidence>
<dbReference type="InterPro" id="IPR029052">
    <property type="entry name" value="Metallo-depent_PP-like"/>
</dbReference>
<name>A0A9D9DD12_9GAMM</name>
<keyword evidence="2 4" id="KW-0464">Manganese</keyword>